<dbReference type="InterPro" id="IPR001789">
    <property type="entry name" value="Sig_transdc_resp-reg_receiver"/>
</dbReference>
<dbReference type="PANTHER" id="PTHR43547:SF2">
    <property type="entry name" value="HYBRID SIGNAL TRANSDUCTION HISTIDINE KINASE C"/>
    <property type="match status" value="1"/>
</dbReference>
<dbReference type="InterPro" id="IPR011006">
    <property type="entry name" value="CheY-like_superfamily"/>
</dbReference>
<dbReference type="Pfam" id="PF00512">
    <property type="entry name" value="HisKA"/>
    <property type="match status" value="1"/>
</dbReference>
<dbReference type="SUPFAM" id="SSF55785">
    <property type="entry name" value="PYP-like sensor domain (PAS domain)"/>
    <property type="match status" value="1"/>
</dbReference>
<dbReference type="SMART" id="SM00387">
    <property type="entry name" value="HATPase_c"/>
    <property type="match status" value="1"/>
</dbReference>
<dbReference type="SUPFAM" id="SSF52172">
    <property type="entry name" value="CheY-like"/>
    <property type="match status" value="1"/>
</dbReference>
<dbReference type="SUPFAM" id="SSF47384">
    <property type="entry name" value="Homodimeric domain of signal transducing histidine kinase"/>
    <property type="match status" value="1"/>
</dbReference>
<comment type="caution">
    <text evidence="10">The sequence shown here is derived from an EMBL/GenBank/DDBJ whole genome shotgun (WGS) entry which is preliminary data.</text>
</comment>
<evidence type="ECO:0000259" key="9">
    <source>
        <dbReference type="PROSITE" id="PS50110"/>
    </source>
</evidence>
<dbReference type="InterPro" id="IPR036890">
    <property type="entry name" value="HATPase_C_sf"/>
</dbReference>
<keyword evidence="5" id="KW-0808">Transferase</keyword>
<dbReference type="SMART" id="SM00091">
    <property type="entry name" value="PAS"/>
    <property type="match status" value="1"/>
</dbReference>
<evidence type="ECO:0000256" key="1">
    <source>
        <dbReference type="ARBA" id="ARBA00000085"/>
    </source>
</evidence>
<dbReference type="InterPro" id="IPR003661">
    <property type="entry name" value="HisK_dim/P_dom"/>
</dbReference>
<dbReference type="SUPFAM" id="SSF55874">
    <property type="entry name" value="ATPase domain of HSP90 chaperone/DNA topoisomerase II/histidine kinase"/>
    <property type="match status" value="1"/>
</dbReference>
<name>A0ABN1ALB9_9ACTN</name>
<dbReference type="InterPro" id="IPR036097">
    <property type="entry name" value="HisK_dim/P_sf"/>
</dbReference>
<feature type="domain" description="Histidine kinase" evidence="8">
    <location>
        <begin position="215"/>
        <end position="437"/>
    </location>
</feature>
<keyword evidence="11" id="KW-1185">Reference proteome</keyword>
<evidence type="ECO:0000259" key="8">
    <source>
        <dbReference type="PROSITE" id="PS50109"/>
    </source>
</evidence>
<dbReference type="CDD" id="cd00075">
    <property type="entry name" value="HATPase"/>
    <property type="match status" value="1"/>
</dbReference>
<evidence type="ECO:0000256" key="2">
    <source>
        <dbReference type="ARBA" id="ARBA00004236"/>
    </source>
</evidence>
<evidence type="ECO:0000256" key="6">
    <source>
        <dbReference type="ARBA" id="ARBA00023012"/>
    </source>
</evidence>
<keyword evidence="4 7" id="KW-0597">Phosphoprotein</keyword>
<dbReference type="Gene3D" id="3.30.450.20">
    <property type="entry name" value="PAS domain"/>
    <property type="match status" value="1"/>
</dbReference>
<comment type="catalytic activity">
    <reaction evidence="1">
        <text>ATP + protein L-histidine = ADP + protein N-phospho-L-histidine.</text>
        <dbReference type="EC" id="2.7.13.3"/>
    </reaction>
</comment>
<dbReference type="InterPro" id="IPR035965">
    <property type="entry name" value="PAS-like_dom_sf"/>
</dbReference>
<evidence type="ECO:0000313" key="11">
    <source>
        <dbReference type="Proteomes" id="UP001500909"/>
    </source>
</evidence>
<dbReference type="Pfam" id="PF02518">
    <property type="entry name" value="HATPase_c"/>
    <property type="match status" value="1"/>
</dbReference>
<evidence type="ECO:0000256" key="5">
    <source>
        <dbReference type="ARBA" id="ARBA00022777"/>
    </source>
</evidence>
<dbReference type="PROSITE" id="PS50110">
    <property type="entry name" value="RESPONSE_REGULATORY"/>
    <property type="match status" value="1"/>
</dbReference>
<feature type="modified residue" description="4-aspartylphosphate" evidence="7">
    <location>
        <position position="508"/>
    </location>
</feature>
<sequence>MAQGPDDRDRTAPHASAAPDYHALFDAAPSPYLVLDPGLRIVEVNRAYLAATATERRSLIGRPILEVFPDDPADPAADGVRNLARSLRTVLATGRPDTMATQRYDIPAGPGGAFVERYWSPVNTPVLDGAGTLTHIIHRVEDVTEFVRVRRAGRRRRRAAAEQQQCADRMESELFARSRAVRAANQRLRQANEALTTAGAALREQQEAKDRFIAALSHELRNPLAALQAAGELLCVDGPPAREALAALQRQITHTARMTDDLLDATRALTGRLNLARERLDLRSVVTTAAEDMLPEFSRTRRRLLVVLPSGPVPVEGDRIRLAQLTADLLNNGRKYTGPNGRVELELETVAGSAATDSGHAVLTVRDDGIGFDPAVADTLCDAFVRAVPASDTTVGGLGLGLPVVRGIVELHGGTVRAHSDGPGSGACFRIRLPLASPAPPPQRPPDERVTALHHPSLRILVIEGSADLAAGHRALLERGGHRVTVCHTGLAGLAAVRAAPFDLVLSDLALPDVHGHDIARRLRESLPADRTRLIAVSGCSQQADRDRSIRAGFDAHLAQPLSLTALDRLLSDWAGGPSPWPQDAPESPTP</sequence>
<evidence type="ECO:0000256" key="7">
    <source>
        <dbReference type="PROSITE-ProRule" id="PRU00169"/>
    </source>
</evidence>
<dbReference type="InterPro" id="IPR005467">
    <property type="entry name" value="His_kinase_dom"/>
</dbReference>
<evidence type="ECO:0000313" key="10">
    <source>
        <dbReference type="EMBL" id="GAA0479387.1"/>
    </source>
</evidence>
<dbReference type="Pfam" id="PF08448">
    <property type="entry name" value="PAS_4"/>
    <property type="match status" value="1"/>
</dbReference>
<dbReference type="CDD" id="cd00082">
    <property type="entry name" value="HisKA"/>
    <property type="match status" value="1"/>
</dbReference>
<proteinExistence type="predicted"/>
<dbReference type="SMART" id="SM00388">
    <property type="entry name" value="HisKA"/>
    <property type="match status" value="1"/>
</dbReference>
<dbReference type="Gene3D" id="1.10.287.130">
    <property type="match status" value="1"/>
</dbReference>
<dbReference type="InterPro" id="IPR003594">
    <property type="entry name" value="HATPase_dom"/>
</dbReference>
<accession>A0ABN1ALB9</accession>
<protein>
    <recommendedName>
        <fullName evidence="3">histidine kinase</fullName>
        <ecNumber evidence="3">2.7.13.3</ecNumber>
    </recommendedName>
</protein>
<dbReference type="RefSeq" id="WP_346097449.1">
    <property type="nucleotide sequence ID" value="NZ_BAAABY010000034.1"/>
</dbReference>
<dbReference type="Gene3D" id="3.30.565.10">
    <property type="entry name" value="Histidine kinase-like ATPase, C-terminal domain"/>
    <property type="match status" value="1"/>
</dbReference>
<dbReference type="InterPro" id="IPR004358">
    <property type="entry name" value="Sig_transdc_His_kin-like_C"/>
</dbReference>
<keyword evidence="6" id="KW-0902">Two-component regulatory system</keyword>
<keyword evidence="5" id="KW-0418">Kinase</keyword>
<organism evidence="10 11">
    <name type="scientific">Streptomyces olivaceiscleroticus</name>
    <dbReference type="NCBI Taxonomy" id="68245"/>
    <lineage>
        <taxon>Bacteria</taxon>
        <taxon>Bacillati</taxon>
        <taxon>Actinomycetota</taxon>
        <taxon>Actinomycetes</taxon>
        <taxon>Kitasatosporales</taxon>
        <taxon>Streptomycetaceae</taxon>
        <taxon>Streptomyces</taxon>
    </lineage>
</organism>
<dbReference type="PROSITE" id="PS50109">
    <property type="entry name" value="HIS_KIN"/>
    <property type="match status" value="1"/>
</dbReference>
<dbReference type="EC" id="2.7.13.3" evidence="3"/>
<comment type="subcellular location">
    <subcellularLocation>
        <location evidence="2">Cell membrane</location>
    </subcellularLocation>
</comment>
<dbReference type="PRINTS" id="PR00344">
    <property type="entry name" value="BCTRLSENSOR"/>
</dbReference>
<gene>
    <name evidence="10" type="ORF">GCM10010361_50120</name>
</gene>
<dbReference type="InterPro" id="IPR013656">
    <property type="entry name" value="PAS_4"/>
</dbReference>
<dbReference type="Gene3D" id="3.40.50.2300">
    <property type="match status" value="1"/>
</dbReference>
<dbReference type="PANTHER" id="PTHR43547">
    <property type="entry name" value="TWO-COMPONENT HISTIDINE KINASE"/>
    <property type="match status" value="1"/>
</dbReference>
<dbReference type="SMART" id="SM00448">
    <property type="entry name" value="REC"/>
    <property type="match status" value="1"/>
</dbReference>
<feature type="domain" description="Response regulatory" evidence="9">
    <location>
        <begin position="459"/>
        <end position="575"/>
    </location>
</feature>
<dbReference type="InterPro" id="IPR000014">
    <property type="entry name" value="PAS"/>
</dbReference>
<evidence type="ECO:0000256" key="4">
    <source>
        <dbReference type="ARBA" id="ARBA00022553"/>
    </source>
</evidence>
<dbReference type="Proteomes" id="UP001500909">
    <property type="component" value="Unassembled WGS sequence"/>
</dbReference>
<dbReference type="Pfam" id="PF00072">
    <property type="entry name" value="Response_reg"/>
    <property type="match status" value="1"/>
</dbReference>
<dbReference type="EMBL" id="BAAABY010000034">
    <property type="protein sequence ID" value="GAA0479387.1"/>
    <property type="molecule type" value="Genomic_DNA"/>
</dbReference>
<reference evidence="10 11" key="1">
    <citation type="journal article" date="2019" name="Int. J. Syst. Evol. Microbiol.">
        <title>The Global Catalogue of Microorganisms (GCM) 10K type strain sequencing project: providing services to taxonomists for standard genome sequencing and annotation.</title>
        <authorList>
            <consortium name="The Broad Institute Genomics Platform"/>
            <consortium name="The Broad Institute Genome Sequencing Center for Infectious Disease"/>
            <person name="Wu L."/>
            <person name="Ma J."/>
        </authorList>
    </citation>
    <scope>NUCLEOTIDE SEQUENCE [LARGE SCALE GENOMIC DNA]</scope>
    <source>
        <strain evidence="10 11">JCM 4805</strain>
    </source>
</reference>
<evidence type="ECO:0000256" key="3">
    <source>
        <dbReference type="ARBA" id="ARBA00012438"/>
    </source>
</evidence>